<evidence type="ECO:0000256" key="9">
    <source>
        <dbReference type="PROSITE-ProRule" id="PRU01373"/>
    </source>
</evidence>
<dbReference type="SUPFAM" id="SSF55383">
    <property type="entry name" value="Copper amine oxidase, domain N"/>
    <property type="match status" value="1"/>
</dbReference>
<gene>
    <name evidence="12" type="ORF">ALO_01130</name>
</gene>
<dbReference type="Pfam" id="PF03734">
    <property type="entry name" value="YkuD"/>
    <property type="match status" value="1"/>
</dbReference>
<dbReference type="InterPro" id="IPR038063">
    <property type="entry name" value="Transpep_catalytic_dom"/>
</dbReference>
<feature type="domain" description="L,D-TPase catalytic" evidence="11">
    <location>
        <begin position="30"/>
        <end position="150"/>
    </location>
</feature>
<dbReference type="GO" id="GO:0008360">
    <property type="term" value="P:regulation of cell shape"/>
    <property type="evidence" value="ECO:0007669"/>
    <property type="project" value="UniProtKB-UniRule"/>
</dbReference>
<evidence type="ECO:0000256" key="5">
    <source>
        <dbReference type="ARBA" id="ARBA00022801"/>
    </source>
</evidence>
<dbReference type="AlphaFoldDB" id="F7NDW8"/>
<reference evidence="12 13" key="1">
    <citation type="journal article" date="2011" name="EMBO J.">
        <title>Structural diversity of bacterial flagellar motors.</title>
        <authorList>
            <person name="Chen S."/>
            <person name="Beeby M."/>
            <person name="Murphy G.E."/>
            <person name="Leadbetter J.R."/>
            <person name="Hendrixson D.R."/>
            <person name="Briegel A."/>
            <person name="Li Z."/>
            <person name="Shi J."/>
            <person name="Tocheva E.I."/>
            <person name="Muller A."/>
            <person name="Dobro M.J."/>
            <person name="Jensen G.J."/>
        </authorList>
    </citation>
    <scope>NUCLEOTIDE SEQUENCE [LARGE SCALE GENOMIC DNA]</scope>
    <source>
        <strain evidence="12 13">DSM 6540</strain>
    </source>
</reference>
<dbReference type="GO" id="GO:0016757">
    <property type="term" value="F:glycosyltransferase activity"/>
    <property type="evidence" value="ECO:0007669"/>
    <property type="project" value="UniProtKB-KW"/>
</dbReference>
<dbReference type="GO" id="GO:0005576">
    <property type="term" value="C:extracellular region"/>
    <property type="evidence" value="ECO:0007669"/>
    <property type="project" value="TreeGrafter"/>
</dbReference>
<evidence type="ECO:0000256" key="10">
    <source>
        <dbReference type="SAM" id="SignalP"/>
    </source>
</evidence>
<accession>F7NDW8</accession>
<evidence type="ECO:0000256" key="4">
    <source>
        <dbReference type="ARBA" id="ARBA00022679"/>
    </source>
</evidence>
<comment type="caution">
    <text evidence="12">The sequence shown here is derived from an EMBL/GenBank/DDBJ whole genome shotgun (WGS) entry which is preliminary data.</text>
</comment>
<dbReference type="OrthoDB" id="9787225at2"/>
<name>F7NDW8_9FIRM</name>
<keyword evidence="5" id="KW-0378">Hydrolase</keyword>
<dbReference type="InterPro" id="IPR050979">
    <property type="entry name" value="LD-transpeptidase"/>
</dbReference>
<keyword evidence="3" id="KW-0328">Glycosyltransferase</keyword>
<keyword evidence="4" id="KW-0808">Transferase</keyword>
<evidence type="ECO:0000256" key="2">
    <source>
        <dbReference type="ARBA" id="ARBA00005992"/>
    </source>
</evidence>
<dbReference type="CDD" id="cd16913">
    <property type="entry name" value="YkuD_like"/>
    <property type="match status" value="1"/>
</dbReference>
<dbReference type="UniPathway" id="UPA00219"/>
<dbReference type="eggNOG" id="COG1376">
    <property type="taxonomic scope" value="Bacteria"/>
</dbReference>
<dbReference type="EMBL" id="AFGF01000013">
    <property type="protein sequence ID" value="EGO65783.1"/>
    <property type="molecule type" value="Genomic_DNA"/>
</dbReference>
<evidence type="ECO:0000256" key="6">
    <source>
        <dbReference type="ARBA" id="ARBA00022960"/>
    </source>
</evidence>
<evidence type="ECO:0000256" key="3">
    <source>
        <dbReference type="ARBA" id="ARBA00022676"/>
    </source>
</evidence>
<dbReference type="Gene3D" id="2.40.440.10">
    <property type="entry name" value="L,D-transpeptidase catalytic domain-like"/>
    <property type="match status" value="1"/>
</dbReference>
<sequence length="402" mass="45095">MRMGRCFFLLGIFLYVILGMTSAMAQTSEKKIIVNLPSRTLEYYCGDFVKQYPVAIGSPLTPTPLGQFKITSLDVNPWWYPPNGGQAVPSGPHNPLGYRWIEFLPAYGIHGTNAPWSIGLAVSNGCIRMREPDVEELFEMVSLGTSVSITYERIRICIDRRGKATLSIYPDLYNYRSITPDDVVKKLEESGCGGLLTERDIQNLMKTGTEHQIILAYFHQLMLNGKQLGPKGFSTGEVKYVPVKEVANEMRTAITWDAKNQLVRWGSRFASGKIRGGVLYVASENIPVLFGGQQQYRPDTNTIEMEILTWFLNGIPMNGEPPHMGKVPSVPVLPLAQALGQKISWDAETLTLTIRGRRVPVEMVNGQPYIPITHIFEYFQAYVYWNEAARSVELTYPQGGND</sequence>
<keyword evidence="7 9" id="KW-0573">Peptidoglycan synthesis</keyword>
<comment type="pathway">
    <text evidence="1 9">Cell wall biogenesis; peptidoglycan biosynthesis.</text>
</comment>
<feature type="active site" description="Proton donor/acceptor" evidence="9">
    <location>
        <position position="110"/>
    </location>
</feature>
<dbReference type="GO" id="GO:0071972">
    <property type="term" value="F:peptidoglycan L,D-transpeptidase activity"/>
    <property type="evidence" value="ECO:0007669"/>
    <property type="project" value="TreeGrafter"/>
</dbReference>
<dbReference type="PANTHER" id="PTHR30582:SF24">
    <property type="entry name" value="L,D-TRANSPEPTIDASE ERFK_SRFK-RELATED"/>
    <property type="match status" value="1"/>
</dbReference>
<protein>
    <submittedName>
        <fullName evidence="12">ErfK/YbiS/YcfS/YnhG family protein</fullName>
    </submittedName>
</protein>
<evidence type="ECO:0000313" key="13">
    <source>
        <dbReference type="Proteomes" id="UP000003240"/>
    </source>
</evidence>
<feature type="signal peptide" evidence="10">
    <location>
        <begin position="1"/>
        <end position="25"/>
    </location>
</feature>
<keyword evidence="10" id="KW-0732">Signal</keyword>
<keyword evidence="13" id="KW-1185">Reference proteome</keyword>
<keyword evidence="6 9" id="KW-0133">Cell shape</keyword>
<dbReference type="GO" id="GO:0018104">
    <property type="term" value="P:peptidoglycan-protein cross-linking"/>
    <property type="evidence" value="ECO:0007669"/>
    <property type="project" value="TreeGrafter"/>
</dbReference>
<feature type="active site" description="Nucleophile" evidence="9">
    <location>
        <position position="126"/>
    </location>
</feature>
<dbReference type="InterPro" id="IPR005490">
    <property type="entry name" value="LD_TPept_cat_dom"/>
</dbReference>
<dbReference type="PANTHER" id="PTHR30582">
    <property type="entry name" value="L,D-TRANSPEPTIDASE"/>
    <property type="match status" value="1"/>
</dbReference>
<evidence type="ECO:0000259" key="11">
    <source>
        <dbReference type="PROSITE" id="PS52029"/>
    </source>
</evidence>
<dbReference type="SUPFAM" id="SSF141523">
    <property type="entry name" value="L,D-transpeptidase catalytic domain-like"/>
    <property type="match status" value="1"/>
</dbReference>
<dbReference type="InterPro" id="IPR036582">
    <property type="entry name" value="Mao_N_sf"/>
</dbReference>
<proteinExistence type="inferred from homology"/>
<dbReference type="GO" id="GO:0071555">
    <property type="term" value="P:cell wall organization"/>
    <property type="evidence" value="ECO:0007669"/>
    <property type="project" value="UniProtKB-UniRule"/>
</dbReference>
<evidence type="ECO:0000256" key="1">
    <source>
        <dbReference type="ARBA" id="ARBA00004752"/>
    </source>
</evidence>
<evidence type="ECO:0000256" key="8">
    <source>
        <dbReference type="ARBA" id="ARBA00023316"/>
    </source>
</evidence>
<organism evidence="12 13">
    <name type="scientific">Acetonema longum DSM 6540</name>
    <dbReference type="NCBI Taxonomy" id="1009370"/>
    <lineage>
        <taxon>Bacteria</taxon>
        <taxon>Bacillati</taxon>
        <taxon>Bacillota</taxon>
        <taxon>Negativicutes</taxon>
        <taxon>Acetonemataceae</taxon>
        <taxon>Acetonema</taxon>
    </lineage>
</organism>
<keyword evidence="8 9" id="KW-0961">Cell wall biogenesis/degradation</keyword>
<comment type="similarity">
    <text evidence="2">Belongs to the YkuD family.</text>
</comment>
<feature type="chain" id="PRO_5003359323" evidence="10">
    <location>
        <begin position="26"/>
        <end position="402"/>
    </location>
</feature>
<evidence type="ECO:0000256" key="7">
    <source>
        <dbReference type="ARBA" id="ARBA00022984"/>
    </source>
</evidence>
<evidence type="ECO:0000313" key="12">
    <source>
        <dbReference type="EMBL" id="EGO65783.1"/>
    </source>
</evidence>
<dbReference type="PROSITE" id="PS52029">
    <property type="entry name" value="LD_TPASE"/>
    <property type="match status" value="1"/>
</dbReference>
<dbReference type="STRING" id="1009370.ALO_01130"/>
<dbReference type="Proteomes" id="UP000003240">
    <property type="component" value="Unassembled WGS sequence"/>
</dbReference>